<dbReference type="EMBL" id="CABIJS010000333">
    <property type="protein sequence ID" value="VUZ49321.1"/>
    <property type="molecule type" value="Genomic_DNA"/>
</dbReference>
<feature type="domain" description="Cullin N-terminal" evidence="2">
    <location>
        <begin position="19"/>
        <end position="277"/>
    </location>
</feature>
<accession>A0A564YPX2</accession>
<feature type="non-terminal residue" evidence="3">
    <location>
        <position position="278"/>
    </location>
</feature>
<dbReference type="Gene3D" id="1.20.1310.10">
    <property type="entry name" value="Cullin Repeats"/>
    <property type="match status" value="2"/>
</dbReference>
<organism evidence="3 4">
    <name type="scientific">Hymenolepis diminuta</name>
    <name type="common">Rat tapeworm</name>
    <dbReference type="NCBI Taxonomy" id="6216"/>
    <lineage>
        <taxon>Eukaryota</taxon>
        <taxon>Metazoa</taxon>
        <taxon>Spiralia</taxon>
        <taxon>Lophotrochozoa</taxon>
        <taxon>Platyhelminthes</taxon>
        <taxon>Cestoda</taxon>
        <taxon>Eucestoda</taxon>
        <taxon>Cyclophyllidea</taxon>
        <taxon>Hymenolepididae</taxon>
        <taxon>Hymenolepis</taxon>
    </lineage>
</organism>
<dbReference type="InterPro" id="IPR001373">
    <property type="entry name" value="Cullin_N"/>
</dbReference>
<evidence type="ECO:0000313" key="3">
    <source>
        <dbReference type="EMBL" id="VUZ49321.1"/>
    </source>
</evidence>
<sequence>MGESLVEPLLEKLLLGIALSKAEHAQLFNSVYEYCRKCIIESGQIGYELLMKLKRLLEKHVESLKNAALMLSGPDLLSFYEKSWQQYSAAIDIIKNRFKYCNQSNKFLHYAKLYLLAFTIWKDGLLTFCRINLTRSIQEEVAKLRRGECVTGIRLCPIINSFNTLDMVFESAMSIVDYQSIYKNYFECDFLAELSEYYSTMSKENITRLGISGYLIWAENEKNKEVRRSSVYLNTRSQNALIKILSKHMIEDHIEAIWTEFRNLLKDEKVGDLKKMVR</sequence>
<comment type="similarity">
    <text evidence="1">Belongs to the cullin family.</text>
</comment>
<reference evidence="3 4" key="1">
    <citation type="submission" date="2019-07" db="EMBL/GenBank/DDBJ databases">
        <authorList>
            <person name="Jastrzebski P J."/>
            <person name="Paukszto L."/>
            <person name="Jastrzebski P J."/>
        </authorList>
    </citation>
    <scope>NUCLEOTIDE SEQUENCE [LARGE SCALE GENOMIC DNA]</scope>
    <source>
        <strain evidence="3 4">WMS-il1</strain>
    </source>
</reference>
<dbReference type="SUPFAM" id="SSF74788">
    <property type="entry name" value="Cullin repeat-like"/>
    <property type="match status" value="1"/>
</dbReference>
<dbReference type="InterPro" id="IPR016159">
    <property type="entry name" value="Cullin_repeat-like_dom_sf"/>
</dbReference>
<dbReference type="InterPro" id="IPR045093">
    <property type="entry name" value="Cullin"/>
</dbReference>
<dbReference type="GO" id="GO:0006511">
    <property type="term" value="P:ubiquitin-dependent protein catabolic process"/>
    <property type="evidence" value="ECO:0007669"/>
    <property type="project" value="InterPro"/>
</dbReference>
<dbReference type="PANTHER" id="PTHR11932">
    <property type="entry name" value="CULLIN"/>
    <property type="match status" value="1"/>
</dbReference>
<evidence type="ECO:0000256" key="1">
    <source>
        <dbReference type="ARBA" id="ARBA00006019"/>
    </source>
</evidence>
<dbReference type="AlphaFoldDB" id="A0A564YPX2"/>
<name>A0A564YPX2_HYMDI</name>
<protein>
    <recommendedName>
        <fullName evidence="2">Cullin N-terminal domain-containing protein</fullName>
    </recommendedName>
</protein>
<proteinExistence type="inferred from homology"/>
<dbReference type="GO" id="GO:0031625">
    <property type="term" value="F:ubiquitin protein ligase binding"/>
    <property type="evidence" value="ECO:0007669"/>
    <property type="project" value="InterPro"/>
</dbReference>
<keyword evidence="4" id="KW-1185">Reference proteome</keyword>
<dbReference type="Proteomes" id="UP000321570">
    <property type="component" value="Unassembled WGS sequence"/>
</dbReference>
<evidence type="ECO:0000313" key="4">
    <source>
        <dbReference type="Proteomes" id="UP000321570"/>
    </source>
</evidence>
<gene>
    <name evidence="3" type="ORF">WMSIL1_LOCUS8772</name>
</gene>
<evidence type="ECO:0000259" key="2">
    <source>
        <dbReference type="Pfam" id="PF00888"/>
    </source>
</evidence>
<dbReference type="Pfam" id="PF00888">
    <property type="entry name" value="Cullin"/>
    <property type="match status" value="1"/>
</dbReference>